<dbReference type="Proteomes" id="UP000001683">
    <property type="component" value="Chromosome"/>
</dbReference>
<dbReference type="EMBL" id="CP001034">
    <property type="protein sequence ID" value="ACB84149.1"/>
    <property type="molecule type" value="Genomic_DNA"/>
</dbReference>
<evidence type="ECO:0008006" key="4">
    <source>
        <dbReference type="Google" id="ProtNLM"/>
    </source>
</evidence>
<dbReference type="STRING" id="457570.Nther_0553"/>
<feature type="transmembrane region" description="Helical" evidence="1">
    <location>
        <begin position="55"/>
        <end position="73"/>
    </location>
</feature>
<sequence>MEFEAYDVALIPFVMGMIQVFKKLGMPKKAAPVVALIVGNVMGYVYLAPGEPEKAIIWGTSIGLSAIGAYSGAKNTMEYNK</sequence>
<feature type="transmembrane region" description="Helical" evidence="1">
    <location>
        <begin position="30"/>
        <end position="49"/>
    </location>
</feature>
<evidence type="ECO:0000313" key="3">
    <source>
        <dbReference type="Proteomes" id="UP000001683"/>
    </source>
</evidence>
<keyword evidence="1" id="KW-1133">Transmembrane helix</keyword>
<gene>
    <name evidence="2" type="ordered locus">Nther_0553</name>
</gene>
<protein>
    <recommendedName>
        <fullName evidence="4">Holin</fullName>
    </recommendedName>
</protein>
<keyword evidence="1" id="KW-0472">Membrane</keyword>
<dbReference type="eggNOG" id="ENOG50333I5">
    <property type="taxonomic scope" value="Bacteria"/>
</dbReference>
<dbReference type="AlphaFoldDB" id="B2A6D8"/>
<keyword evidence="3" id="KW-1185">Reference proteome</keyword>
<evidence type="ECO:0000256" key="1">
    <source>
        <dbReference type="SAM" id="Phobius"/>
    </source>
</evidence>
<dbReference type="RefSeq" id="WP_012447035.1">
    <property type="nucleotide sequence ID" value="NC_010718.1"/>
</dbReference>
<evidence type="ECO:0000313" key="2">
    <source>
        <dbReference type="EMBL" id="ACB84149.1"/>
    </source>
</evidence>
<reference evidence="2 3" key="1">
    <citation type="submission" date="2008-04" db="EMBL/GenBank/DDBJ databases">
        <title>Complete sequence of chromosome of Natranaerobius thermophilus JW/NM-WN-LF.</title>
        <authorList>
            <consortium name="US DOE Joint Genome Institute"/>
            <person name="Copeland A."/>
            <person name="Lucas S."/>
            <person name="Lapidus A."/>
            <person name="Glavina del Rio T."/>
            <person name="Dalin E."/>
            <person name="Tice H."/>
            <person name="Bruce D."/>
            <person name="Goodwin L."/>
            <person name="Pitluck S."/>
            <person name="Chertkov O."/>
            <person name="Brettin T."/>
            <person name="Detter J.C."/>
            <person name="Han C."/>
            <person name="Kuske C.R."/>
            <person name="Schmutz J."/>
            <person name="Larimer F."/>
            <person name="Land M."/>
            <person name="Hauser L."/>
            <person name="Kyrpides N."/>
            <person name="Lykidis A."/>
            <person name="Mesbah N.M."/>
            <person name="Wiegel J."/>
        </authorList>
    </citation>
    <scope>NUCLEOTIDE SEQUENCE [LARGE SCALE GENOMIC DNA]</scope>
    <source>
        <strain evidence="3">ATCC BAA-1301 / DSM 18059 / JW/NM-WN-LF</strain>
    </source>
</reference>
<dbReference type="KEGG" id="nth:Nther_0553"/>
<accession>B2A6D8</accession>
<dbReference type="InParanoid" id="B2A6D8"/>
<organism evidence="2 3">
    <name type="scientific">Natranaerobius thermophilus (strain ATCC BAA-1301 / DSM 18059 / JW/NM-WN-LF)</name>
    <dbReference type="NCBI Taxonomy" id="457570"/>
    <lineage>
        <taxon>Bacteria</taxon>
        <taxon>Bacillati</taxon>
        <taxon>Bacillota</taxon>
        <taxon>Clostridia</taxon>
        <taxon>Natranaerobiales</taxon>
        <taxon>Natranaerobiaceae</taxon>
        <taxon>Natranaerobius</taxon>
    </lineage>
</organism>
<keyword evidence="1" id="KW-0812">Transmembrane</keyword>
<name>B2A6D8_NATTJ</name>
<proteinExistence type="predicted"/>
<reference evidence="2 3" key="2">
    <citation type="journal article" date="2011" name="J. Bacteriol.">
        <title>Complete genome sequence of the anaerobic, halophilic alkalithermophile Natranaerobius thermophilus JW/NM-WN-LF.</title>
        <authorList>
            <person name="Zhao B."/>
            <person name="Mesbah N.M."/>
            <person name="Dalin E."/>
            <person name="Goodwin L."/>
            <person name="Nolan M."/>
            <person name="Pitluck S."/>
            <person name="Chertkov O."/>
            <person name="Brettin T.S."/>
            <person name="Han J."/>
            <person name="Larimer F.W."/>
            <person name="Land M.L."/>
            <person name="Hauser L."/>
            <person name="Kyrpides N."/>
            <person name="Wiegel J."/>
        </authorList>
    </citation>
    <scope>NUCLEOTIDE SEQUENCE [LARGE SCALE GENOMIC DNA]</scope>
    <source>
        <strain evidence="3">ATCC BAA-1301 / DSM 18059 / JW/NM-WN-LF</strain>
    </source>
</reference>
<dbReference type="HOGENOM" id="CLU_184244_0_0_9"/>